<dbReference type="InterPro" id="IPR046258">
    <property type="entry name" value="DUF6291"/>
</dbReference>
<feature type="region of interest" description="Disordered" evidence="1">
    <location>
        <begin position="65"/>
        <end position="115"/>
    </location>
</feature>
<dbReference type="EMBL" id="JACOQK010000001">
    <property type="protein sequence ID" value="MBC5786938.1"/>
    <property type="molecule type" value="Genomic_DNA"/>
</dbReference>
<dbReference type="Proteomes" id="UP000649151">
    <property type="component" value="Unassembled WGS sequence"/>
</dbReference>
<evidence type="ECO:0000256" key="1">
    <source>
        <dbReference type="SAM" id="MobiDB-lite"/>
    </source>
</evidence>
<dbReference type="RefSeq" id="WP_186996111.1">
    <property type="nucleotide sequence ID" value="NZ_JACOQK010000001.1"/>
</dbReference>
<gene>
    <name evidence="3" type="ORF">H8Z77_02725</name>
</gene>
<evidence type="ECO:0000259" key="2">
    <source>
        <dbReference type="Pfam" id="PF19808"/>
    </source>
</evidence>
<accession>A0ABR7IP83</accession>
<proteinExistence type="predicted"/>
<comment type="caution">
    <text evidence="3">The sequence shown here is derived from an EMBL/GenBank/DDBJ whole genome shotgun (WGS) entry which is preliminary data.</text>
</comment>
<feature type="compositionally biased region" description="Basic and acidic residues" evidence="1">
    <location>
        <begin position="91"/>
        <end position="113"/>
    </location>
</feature>
<evidence type="ECO:0000313" key="3">
    <source>
        <dbReference type="EMBL" id="MBC5786938.1"/>
    </source>
</evidence>
<organism evidence="3 4">
    <name type="scientific">Clostridium facile</name>
    <dbReference type="NCBI Taxonomy" id="2763035"/>
    <lineage>
        <taxon>Bacteria</taxon>
        <taxon>Bacillati</taxon>
        <taxon>Bacillota</taxon>
        <taxon>Clostridia</taxon>
        <taxon>Eubacteriales</taxon>
        <taxon>Clostridiaceae</taxon>
        <taxon>Clostridium</taxon>
    </lineage>
</organism>
<feature type="domain" description="DUF6291" evidence="2">
    <location>
        <begin position="5"/>
        <end position="80"/>
    </location>
</feature>
<sequence>MQKFFVLFFDYRPQLELLSNAQRGELLLALFDYAQYGKKPHLDQVTNMAFSFIAAQIDRDKQKYEEKCQKGRKNAQKRWSAECQPIPSHPNTKEKENTKDKTNTKEKEKKTDFDPPSPFEEQVFSLYHHICISFPPCMAITEGRRKAIQNLHKKGFGLEEFKQVFEAAQQSSFLKGENSRKWTAGFDWMIDETNIAKVLEGNYNDAYSQDKPSYDLEELAQFGMHIPEL</sequence>
<dbReference type="Pfam" id="PF19808">
    <property type="entry name" value="DUF6291"/>
    <property type="match status" value="1"/>
</dbReference>
<evidence type="ECO:0000313" key="4">
    <source>
        <dbReference type="Proteomes" id="UP000649151"/>
    </source>
</evidence>
<keyword evidence="4" id="KW-1185">Reference proteome</keyword>
<name>A0ABR7IP83_9CLOT</name>
<protein>
    <recommendedName>
        <fullName evidence="2">DUF6291 domain-containing protein</fullName>
    </recommendedName>
</protein>
<reference evidence="3 4" key="1">
    <citation type="submission" date="2020-08" db="EMBL/GenBank/DDBJ databases">
        <title>Genome public.</title>
        <authorList>
            <person name="Liu C."/>
            <person name="Sun Q."/>
        </authorList>
    </citation>
    <scope>NUCLEOTIDE SEQUENCE [LARGE SCALE GENOMIC DNA]</scope>
    <source>
        <strain evidence="3 4">NSJ-27</strain>
    </source>
</reference>